<dbReference type="EMBL" id="JBBPBN010000040">
    <property type="protein sequence ID" value="KAK8999584.1"/>
    <property type="molecule type" value="Genomic_DNA"/>
</dbReference>
<feature type="compositionally biased region" description="Polar residues" evidence="1">
    <location>
        <begin position="1"/>
        <end position="34"/>
    </location>
</feature>
<gene>
    <name evidence="2" type="ORF">V6N11_070745</name>
</gene>
<name>A0ABR2QG00_9ROSI</name>
<evidence type="ECO:0000313" key="2">
    <source>
        <dbReference type="EMBL" id="KAK8999584.1"/>
    </source>
</evidence>
<reference evidence="2 3" key="1">
    <citation type="journal article" date="2024" name="G3 (Bethesda)">
        <title>Genome assembly of Hibiscus sabdariffa L. provides insights into metabolisms of medicinal natural products.</title>
        <authorList>
            <person name="Kim T."/>
        </authorList>
    </citation>
    <scope>NUCLEOTIDE SEQUENCE [LARGE SCALE GENOMIC DNA]</scope>
    <source>
        <strain evidence="2">TK-2024</strain>
        <tissue evidence="2">Old leaves</tissue>
    </source>
</reference>
<accession>A0ABR2QG00</accession>
<protein>
    <submittedName>
        <fullName evidence="2">Uncharacterized protein</fullName>
    </submittedName>
</protein>
<proteinExistence type="predicted"/>
<sequence length="122" mass="13228">MSAPTSQSPDLDLNHINQSQHQKQTTGNRPSTGNHHADPKQRLVNIEVLENLVAAEIDADVEGMGFGELDCLLEGQSYEAGEEERAEGEDMEFDQILGDFRAGETFGGWVYENVGGIVGIPG</sequence>
<comment type="caution">
    <text evidence="2">The sequence shown here is derived from an EMBL/GenBank/DDBJ whole genome shotgun (WGS) entry which is preliminary data.</text>
</comment>
<keyword evidence="3" id="KW-1185">Reference proteome</keyword>
<organism evidence="2 3">
    <name type="scientific">Hibiscus sabdariffa</name>
    <name type="common">roselle</name>
    <dbReference type="NCBI Taxonomy" id="183260"/>
    <lineage>
        <taxon>Eukaryota</taxon>
        <taxon>Viridiplantae</taxon>
        <taxon>Streptophyta</taxon>
        <taxon>Embryophyta</taxon>
        <taxon>Tracheophyta</taxon>
        <taxon>Spermatophyta</taxon>
        <taxon>Magnoliopsida</taxon>
        <taxon>eudicotyledons</taxon>
        <taxon>Gunneridae</taxon>
        <taxon>Pentapetalae</taxon>
        <taxon>rosids</taxon>
        <taxon>malvids</taxon>
        <taxon>Malvales</taxon>
        <taxon>Malvaceae</taxon>
        <taxon>Malvoideae</taxon>
        <taxon>Hibiscus</taxon>
    </lineage>
</organism>
<dbReference type="Proteomes" id="UP001396334">
    <property type="component" value="Unassembled WGS sequence"/>
</dbReference>
<evidence type="ECO:0000313" key="3">
    <source>
        <dbReference type="Proteomes" id="UP001396334"/>
    </source>
</evidence>
<feature type="region of interest" description="Disordered" evidence="1">
    <location>
        <begin position="1"/>
        <end position="41"/>
    </location>
</feature>
<evidence type="ECO:0000256" key="1">
    <source>
        <dbReference type="SAM" id="MobiDB-lite"/>
    </source>
</evidence>